<dbReference type="InterPro" id="IPR036526">
    <property type="entry name" value="C-N_Hydrolase_sf"/>
</dbReference>
<dbReference type="EMBL" id="CCXW01000004">
    <property type="protein sequence ID" value="CEG24911.1"/>
    <property type="molecule type" value="Genomic_DNA"/>
</dbReference>
<dbReference type="SUPFAM" id="SSF56317">
    <property type="entry name" value="Carbon-nitrogen hydrolase"/>
    <property type="match status" value="1"/>
</dbReference>
<dbReference type="InterPro" id="IPR003010">
    <property type="entry name" value="C-N_Hydrolase"/>
</dbReference>
<comment type="similarity">
    <text evidence="1">Belongs to the carbon-nitrogen hydrolase superfamily. NIT1/NIT2 family.</text>
</comment>
<feature type="domain" description="CN hydrolase" evidence="3">
    <location>
        <begin position="16"/>
        <end position="250"/>
    </location>
</feature>
<keyword evidence="5" id="KW-1185">Reference proteome</keyword>
<dbReference type="Proteomes" id="UP000182110">
    <property type="component" value="Unassembled WGS sequence"/>
</dbReference>
<dbReference type="PANTHER" id="PTHR43674">
    <property type="entry name" value="NITRILASE C965.09-RELATED"/>
    <property type="match status" value="1"/>
</dbReference>
<dbReference type="PROSITE" id="PS50263">
    <property type="entry name" value="CN_HYDROLASE"/>
    <property type="match status" value="1"/>
</dbReference>
<dbReference type="PANTHER" id="PTHR43674:SF16">
    <property type="entry name" value="CARBON-NITROGEN FAMILY, PUTATIVE (AFU_ORTHOLOGUE AFUA_5G02350)-RELATED"/>
    <property type="match status" value="1"/>
</dbReference>
<organism evidence="4 5">
    <name type="scientific">Peribacillus simplex</name>
    <dbReference type="NCBI Taxonomy" id="1478"/>
    <lineage>
        <taxon>Bacteria</taxon>
        <taxon>Bacillati</taxon>
        <taxon>Bacillota</taxon>
        <taxon>Bacilli</taxon>
        <taxon>Bacillales</taxon>
        <taxon>Bacillaceae</taxon>
        <taxon>Peribacillus</taxon>
    </lineage>
</organism>
<dbReference type="InterPro" id="IPR050345">
    <property type="entry name" value="Aliph_Amidase/BUP"/>
</dbReference>
<evidence type="ECO:0000256" key="2">
    <source>
        <dbReference type="ARBA" id="ARBA00022801"/>
    </source>
</evidence>
<keyword evidence="2 4" id="KW-0378">Hydrolase</keyword>
<protein>
    <submittedName>
        <fullName evidence="4">Carbon-nitrogen hydrolase</fullName>
    </submittedName>
</protein>
<evidence type="ECO:0000259" key="3">
    <source>
        <dbReference type="PROSITE" id="PS50263"/>
    </source>
</evidence>
<dbReference type="CDD" id="cd07197">
    <property type="entry name" value="nitrilase"/>
    <property type="match status" value="1"/>
</dbReference>
<proteinExistence type="inferred from homology"/>
<evidence type="ECO:0000313" key="5">
    <source>
        <dbReference type="Proteomes" id="UP000182110"/>
    </source>
</evidence>
<accession>A0AAN2PBW8</accession>
<dbReference type="Gene3D" id="3.60.110.10">
    <property type="entry name" value="Carbon-nitrogen hydrolase"/>
    <property type="match status" value="1"/>
</dbReference>
<evidence type="ECO:0000313" key="4">
    <source>
        <dbReference type="EMBL" id="CEG24911.1"/>
    </source>
</evidence>
<comment type="caution">
    <text evidence="4">The sequence shown here is derived from an EMBL/GenBank/DDBJ whole genome shotgun (WGS) entry which is preliminary data.</text>
</comment>
<reference evidence="4 5" key="1">
    <citation type="journal article" date="2014" name="Genome Announc.">
        <title>Genome Sequence of Bacillus simplex Strain P558, Isolated from a Human Fecal Sample.</title>
        <authorList>
            <person name="Croce O."/>
            <person name="Hugon P."/>
            <person name="Lagier J.C."/>
            <person name="Bibi F."/>
            <person name="Robert C."/>
            <person name="Azhar E.I."/>
            <person name="Raoult D."/>
            <person name="Fournier P.E."/>
        </authorList>
    </citation>
    <scope>NUCLEOTIDE SEQUENCE [LARGE SCALE GENOMIC DNA]</scope>
    <source>
        <strain evidence="4 5">P558</strain>
    </source>
</reference>
<dbReference type="GO" id="GO:0016811">
    <property type="term" value="F:hydrolase activity, acting on carbon-nitrogen (but not peptide) bonds, in linear amides"/>
    <property type="evidence" value="ECO:0007669"/>
    <property type="project" value="TreeGrafter"/>
</dbReference>
<sequence>MAQYLQLNKVERVIQIKISLAQFQPKLKDKQGNSQKIEAYMKEAKTAGADVIVFPELALTGYLLKDDVSKFAEEENGPSIRSLQAICKELSLALVLSFPEREKEFYYISVLYIDENGDILGKYRKTHLFDTETDYFSRGTDYPVFSTKFGKVGMMICYDLEFPEVARILRTSGAEILFITTANMKPYEEAQSIFLKSRAIENEIPIAICNRIGREEELEFFGSSMIVDHTGRVMVDAKGKEGIVSENIDVKPKKDPRLNYIGNVNKQIYSKLTNLHQTSTQS</sequence>
<dbReference type="Pfam" id="PF00795">
    <property type="entry name" value="CN_hydrolase"/>
    <property type="match status" value="1"/>
</dbReference>
<dbReference type="PROSITE" id="PS01227">
    <property type="entry name" value="UPF0012"/>
    <property type="match status" value="1"/>
</dbReference>
<dbReference type="AlphaFoldDB" id="A0AAN2PBW8"/>
<gene>
    <name evidence="4" type="ORF">BN1180_05754</name>
</gene>
<dbReference type="InterPro" id="IPR001110">
    <property type="entry name" value="UPF0012_CS"/>
</dbReference>
<evidence type="ECO:0000256" key="1">
    <source>
        <dbReference type="ARBA" id="ARBA00010613"/>
    </source>
</evidence>
<name>A0AAN2PBW8_9BACI</name>